<dbReference type="EMBL" id="JF429410">
    <property type="protein sequence ID" value="AAO64422.2"/>
    <property type="molecule type" value="Genomic_DNA"/>
</dbReference>
<sequence length="273" mass="30945">MSLPAYHSNPSPQSARCDDQFIFHLEMKHGRPECALECNNYSVRRAATVLEYLNSSSLVKQMYSRKGYLTEGITPLPRHDDAITLDAHDAHQIMATVTIRFDSHDTGLLADALYVKEIDRFRATGRKVCELTKLAVDPRYGSKELMASLFQLAYIYAHVIHGVSDTCIEVNPRHVGFYKRMLGFQEIGEVRTCPRVNAPAILLHIECDYMRRQIARHSGQAQGNRSSEKSLYPYFLNCGAEEWINRALNAKANMTHQSRHERAAGTRFAIALS</sequence>
<dbReference type="SUPFAM" id="SSF55729">
    <property type="entry name" value="Acyl-CoA N-acyltransferases (Nat)"/>
    <property type="match status" value="1"/>
</dbReference>
<dbReference type="InterPro" id="IPR016181">
    <property type="entry name" value="Acyl_CoA_acyltransferase"/>
</dbReference>
<feature type="domain" description="N-acyl amino acid synthase FeeM catalytic core" evidence="1">
    <location>
        <begin position="56"/>
        <end position="205"/>
    </location>
</feature>
<evidence type="ECO:0000259" key="1">
    <source>
        <dbReference type="Pfam" id="PF21926"/>
    </source>
</evidence>
<name>Q6XQL4_9BACT</name>
<protein>
    <submittedName>
        <fullName evidence="2">Long chain N-acyltyrosine synthase</fullName>
    </submittedName>
</protein>
<accession>Q6XQL4</accession>
<evidence type="ECO:0000313" key="2">
    <source>
        <dbReference type="EMBL" id="AAO64422.2"/>
    </source>
</evidence>
<dbReference type="Gene3D" id="3.40.630.30">
    <property type="match status" value="1"/>
</dbReference>
<reference evidence="2" key="1">
    <citation type="journal article" date="2004" name="Appl. Environ. Microbiol.">
        <title>Long-chain N-acyltyrosine synthases from environmental DNA.</title>
        <authorList>
            <person name="Brady S.F."/>
            <person name="Chao C.J."/>
            <person name="Clardy J."/>
        </authorList>
    </citation>
    <scope>NUCLEOTIDE SEQUENCE</scope>
</reference>
<dbReference type="InterPro" id="IPR054597">
    <property type="entry name" value="FeeM_cat"/>
</dbReference>
<dbReference type="Pfam" id="PF21926">
    <property type="entry name" value="FeeM"/>
    <property type="match status" value="1"/>
</dbReference>
<dbReference type="AlphaFoldDB" id="Q6XQL4"/>
<proteinExistence type="predicted"/>
<organism evidence="2">
    <name type="scientific">uncultured bacterium CSL132</name>
    <dbReference type="NCBI Taxonomy" id="1091568"/>
    <lineage>
        <taxon>Bacteria</taxon>
        <taxon>environmental samples</taxon>
    </lineage>
</organism>
<reference evidence="2" key="2">
    <citation type="journal article" date="2011" name="J. Bacteriol.">
        <title>Long-chain N-acyl amino acid synthases are linked to the putative PEP-CTERM/exosortase protein-sorting system in Gram-negative bacteria.</title>
        <authorList>
            <person name="Craig J.W."/>
            <person name="Cherry M.A."/>
            <person name="Brady S.F."/>
        </authorList>
    </citation>
    <scope>NUCLEOTIDE SEQUENCE</scope>
</reference>